<dbReference type="Pfam" id="PF13847">
    <property type="entry name" value="Methyltransf_31"/>
    <property type="match status" value="1"/>
</dbReference>
<evidence type="ECO:0000313" key="3">
    <source>
        <dbReference type="Proteomes" id="UP000258102"/>
    </source>
</evidence>
<name>A0AAD0RHH9_PSEO7</name>
<protein>
    <submittedName>
        <fullName evidence="2">Class I SAM-dependent methyltransferase</fullName>
    </submittedName>
</protein>
<proteinExistence type="predicted"/>
<accession>A0AAD0RHH9</accession>
<keyword evidence="2" id="KW-0808">Transferase</keyword>
<dbReference type="PANTHER" id="PTHR43464">
    <property type="entry name" value="METHYLTRANSFERASE"/>
    <property type="match status" value="1"/>
</dbReference>
<dbReference type="KEGG" id="ppis:B1L02_10970"/>
<dbReference type="Proteomes" id="UP000258102">
    <property type="component" value="Chromosome 1"/>
</dbReference>
<dbReference type="GO" id="GO:0032259">
    <property type="term" value="P:methylation"/>
    <property type="evidence" value="ECO:0007669"/>
    <property type="project" value="UniProtKB-KW"/>
</dbReference>
<sequence length="219" mass="25136">MGKEIDLLKNYPKAKRDLTGRLESKSEAVRAIARQFGKEFFDGERDHGYGGFNYHPRFWQPVIPDLITHFNLSNDSSVLDVGCAKGFMLFDLMMALPDIQLKGIDISDYAIEHAKDEVKPHLLNACASDLPFEDNSFDTVISINTIHNLEEDACALALQEIERVSRGQSFITVDAYRSEQEKARMEAWNLTAKTIKHVDEWKKFFEKVGYSGDYYWFIP</sequence>
<dbReference type="PANTHER" id="PTHR43464:SF83">
    <property type="entry name" value="MALONYL-[ACYL-CARRIER PROTEIN] O-METHYLTRANSFERASE"/>
    <property type="match status" value="1"/>
</dbReference>
<evidence type="ECO:0000259" key="1">
    <source>
        <dbReference type="Pfam" id="PF13847"/>
    </source>
</evidence>
<dbReference type="InterPro" id="IPR029063">
    <property type="entry name" value="SAM-dependent_MTases_sf"/>
</dbReference>
<keyword evidence="2" id="KW-0489">Methyltransferase</keyword>
<dbReference type="GO" id="GO:0008168">
    <property type="term" value="F:methyltransferase activity"/>
    <property type="evidence" value="ECO:0007669"/>
    <property type="project" value="UniProtKB-KW"/>
</dbReference>
<reference evidence="2 3" key="1">
    <citation type="submission" date="2018-08" db="EMBL/GenBank/DDBJ databases">
        <title>Whole Genome Sequences of Two Pseudoalteromonas piscicida Strains, DE1-A and DE2-A, which Exhibit Strong Antibacterial Activity against Vibrio vulnificus.</title>
        <authorList>
            <person name="Richards G.P."/>
            <person name="Needleman D.S."/>
            <person name="Watson M.A."/>
            <person name="Polson S.W."/>
        </authorList>
    </citation>
    <scope>NUCLEOTIDE SEQUENCE [LARGE SCALE GENOMIC DNA]</scope>
    <source>
        <strain evidence="2 3">DE2-A</strain>
    </source>
</reference>
<dbReference type="AlphaFoldDB" id="A0AAD0RHH9"/>
<dbReference type="CDD" id="cd02440">
    <property type="entry name" value="AdoMet_MTases"/>
    <property type="match status" value="1"/>
</dbReference>
<dbReference type="RefSeq" id="WP_088531040.1">
    <property type="nucleotide sequence ID" value="NZ_CP021646.1"/>
</dbReference>
<dbReference type="InterPro" id="IPR025714">
    <property type="entry name" value="Methyltranfer_dom"/>
</dbReference>
<dbReference type="EMBL" id="CP031761">
    <property type="protein sequence ID" value="AXR01813.1"/>
    <property type="molecule type" value="Genomic_DNA"/>
</dbReference>
<gene>
    <name evidence="2" type="ORF">D0511_06780</name>
</gene>
<dbReference type="Gene3D" id="3.40.50.150">
    <property type="entry name" value="Vaccinia Virus protein VP39"/>
    <property type="match status" value="1"/>
</dbReference>
<evidence type="ECO:0000313" key="2">
    <source>
        <dbReference type="EMBL" id="AXR01813.1"/>
    </source>
</evidence>
<feature type="domain" description="Methyltransferase" evidence="1">
    <location>
        <begin position="74"/>
        <end position="208"/>
    </location>
</feature>
<dbReference type="SUPFAM" id="SSF53335">
    <property type="entry name" value="S-adenosyl-L-methionine-dependent methyltransferases"/>
    <property type="match status" value="1"/>
</dbReference>
<organism evidence="2 3">
    <name type="scientific">Pseudoalteromonas piscicida</name>
    <dbReference type="NCBI Taxonomy" id="43662"/>
    <lineage>
        <taxon>Bacteria</taxon>
        <taxon>Pseudomonadati</taxon>
        <taxon>Pseudomonadota</taxon>
        <taxon>Gammaproteobacteria</taxon>
        <taxon>Alteromonadales</taxon>
        <taxon>Pseudoalteromonadaceae</taxon>
        <taxon>Pseudoalteromonas</taxon>
    </lineage>
</organism>